<dbReference type="InterPro" id="IPR045939">
    <property type="entry name" value="YhcR_N"/>
</dbReference>
<accession>A0A833HPB8</accession>
<evidence type="ECO:0000259" key="1">
    <source>
        <dbReference type="SMART" id="SM00481"/>
    </source>
</evidence>
<dbReference type="EMBL" id="WBZB01000017">
    <property type="protein sequence ID" value="KAB3530522.1"/>
    <property type="molecule type" value="Genomic_DNA"/>
</dbReference>
<dbReference type="Proteomes" id="UP000465601">
    <property type="component" value="Unassembled WGS sequence"/>
</dbReference>
<evidence type="ECO:0000313" key="2">
    <source>
        <dbReference type="EMBL" id="KAB3530522.1"/>
    </source>
</evidence>
<dbReference type="Pfam" id="PF13290">
    <property type="entry name" value="CHB_HEX_C_1"/>
    <property type="match status" value="1"/>
</dbReference>
<dbReference type="PANTHER" id="PTHR42924:SF3">
    <property type="entry name" value="POLYMERASE_HISTIDINOL PHOSPHATASE N-TERMINAL DOMAIN-CONTAINING PROTEIN"/>
    <property type="match status" value="1"/>
</dbReference>
<dbReference type="Gene3D" id="2.60.40.10">
    <property type="entry name" value="Immunoglobulins"/>
    <property type="match status" value="1"/>
</dbReference>
<comment type="caution">
    <text evidence="2">The sequence shown here is derived from an EMBL/GenBank/DDBJ whole genome shotgun (WGS) entry which is preliminary data.</text>
</comment>
<dbReference type="Pfam" id="PF07705">
    <property type="entry name" value="CARDB"/>
    <property type="match status" value="1"/>
</dbReference>
<dbReference type="SUPFAM" id="SSF52317">
    <property type="entry name" value="Class I glutamine amidotransferase-like"/>
    <property type="match status" value="1"/>
</dbReference>
<dbReference type="Pfam" id="PF19886">
    <property type="entry name" value="DUF6359"/>
    <property type="match status" value="2"/>
</dbReference>
<sequence length="1944" mass="211106">MGRKIFRGWSLILIFALVISSVFSFAKVDYVLGEENPITVAEAIVNNTGTKSVVGYIVGTVTTGPTYQREGPFTVYTNLAIADSPEETDASKILPVQLPSGSIRTELNLVDNPQNLGKKIVINGSLEAYFGVSGLKSPTGYQWVPEEGGVLSISHTPVATAREGEDIPINFTVANETGSVTGAVYHKYTNEITYNFINTTGSAIIPAAEVVEGEIEYYIEVQDDNDIVRSPETGAHIITIQPQLVVSTIAEIKGLPVGTEMAVEGIVTTNPGSFGGKGFYLQDSTAGVYSFHFSNDFGVERGNLIRLVGTTSEYNGGFQISPTAVEILSTSTVEPTAREIAISDIGLNNEGQLVTVNAVTVTSFDSDNYKTAMLTITDGINTGIIKLDNRTGYNSDQLAAKVTVGDELDVVGVVGYQSNEYRVLLRDLDDVTVLGASTVAPVVATPEAGAVTAGTQVTLTTATEGAAILYTTGAGDPDTEYTQPIVINEATTIKAMATKEGLNNSSISTFAYTMREEGVLPILEVKKLPLNSTAELRGVVTALTGSSNREAYIQDEMAGLQINLPDIATKVKVGDIIKASGQLQEYRGELQFVPASLEDVIVESGNNPLPQVMDVSLKQVSQANGRISVDTALINYQGNEGTITVRGVITDVLPNGQYAMEIADQVDPTRVMSVALPAEYREEFSPYSNPSAVGRIVLVTGQEKNYFNKPAIRQVSSYDPNTGISTKGEFHVGYDIEGMMVATEAFEVVSKDGYGFIGKTGEVEAYIYTGRATNFNLSEIEIGDWYSAKGIVAYYNRPQLKLIDGGDLKAELPPNGKDPSNPLVLDAKPGNFVSTFNQSPLISARLEATAAAIDFNNVRLLFNGIRVEHTLDASTGIISYQTANLDYGEHDVVIYVPDVEGRMKEFNWFFRVEKENPNYNFYYGIPHAHTAYSDGAGTPNEAYEYAKTNNLDWLFITDHSNWLDGVTEGNYEYDPVANEYVEVVGSQWHSTRLEAEAINEKYAGEFLAIRGFEMTSSIWGHTNSINSDTYVEAKKQMVPLSEYYDWVTDVSTRSGAKVFNAFNHPNWPDDSFNNLAYVASLDRYFNGIEVGNGAPPYSYARAEGHYFKALDNGWRLGALNGQDNHAKNWGDPDSLTVVIAESLDTDTLIDAMNARRMYSTETRTLELTVKGNGHWMGSVLDVNAGDEINLDILAEDSMVKIDKLQLITNGGNILDEKVFSGGTNSAAWNLTLNASGGAQWFVVKVIHSNGGWGHASPIFTAAGENDVKLTNITVNPNPTLPGFNTEVEATVSNMGLRAVDGIEVNFYANSISSENLIDVVALDGKLDPGASTKLSTTWLPVTHGEQRVFAVLTPISGVTTVTEISTNVKVVKPIGKKILFDGGHNNADVPGTVVKIIEMLRLYGYEAVINTKKYTPELLENVDVLIINTPLNADNGFTEAEEEAIAAWVNAGGAIMMASKSNYNQDSTILNSLMTEIGSTIRFNNDNIYEPEGSSKYTGGMVWSIIMENLPSTPSGLNENMEAIRIFSGCSLVTEVNGGFGPLVNNPETGLEILLYANDTSYNALAGSNAYIYNEEGQLNGDTIPVIATERVGNGRLVAAGRHFYSDFEIGNNVSNTVLTLQTIDWLAGYDRVRTITDIRENAVVGDVVTVRGIVTAPTNHFFDVVYIQDETSGVAIYGSQLHDNLPIGTEIIATGKVTYFEGELELAFENYDYEVLYIGPIEPVIPTKVSTNEAMAAGVEGKLVTTEGIIVNYNEVDGNFSIDDGSGEAFVQIDGYLNLGMDRFKLGDRVSVTGVVSHGSVGPRIRVRFYDDLELAEEIITPTIQLEGVIANKTNFQPKSTIPFKFSILNVDGVPEAMDDVTVKIYDGDNLIVIFEEGRGPNRIHRAGKPGQYKVNIHTNSLKIQEGEYTIVIEFNYDDERISLHAVDITIGKNKDEQKGKNK</sequence>
<name>A0A833HPB8_9FIRM</name>
<dbReference type="RefSeq" id="WP_151865594.1">
    <property type="nucleotide sequence ID" value="NZ_WBZB01000017.1"/>
</dbReference>
<keyword evidence="3" id="KW-1185">Reference proteome</keyword>
<dbReference type="InterPro" id="IPR052018">
    <property type="entry name" value="PHP_domain"/>
</dbReference>
<reference evidence="2 3" key="1">
    <citation type="submission" date="2019-10" db="EMBL/GenBank/DDBJ databases">
        <title>Alkaliphilus serpentinus sp. nov. and Alkaliphilus pronyensis sp. nov., two novel anaerobic alkaliphilic species isolated from the serpentinized-hosted hydrothermal field of the Prony Bay (New Caledonia).</title>
        <authorList>
            <person name="Postec A."/>
        </authorList>
    </citation>
    <scope>NUCLEOTIDE SEQUENCE [LARGE SCALE GENOMIC DNA]</scope>
    <source>
        <strain evidence="2 3">LacT</strain>
    </source>
</reference>
<feature type="domain" description="Polymerase/histidinol phosphatase N-terminal" evidence="1">
    <location>
        <begin position="924"/>
        <end position="1018"/>
    </location>
</feature>
<dbReference type="SUPFAM" id="SSF89550">
    <property type="entry name" value="PHP domain-like"/>
    <property type="match status" value="1"/>
</dbReference>
<dbReference type="InterPro" id="IPR011635">
    <property type="entry name" value="CARDB"/>
</dbReference>
<dbReference type="OrthoDB" id="9801679at2"/>
<dbReference type="CDD" id="cd04486">
    <property type="entry name" value="YhcR_OBF_like"/>
    <property type="match status" value="1"/>
</dbReference>
<dbReference type="NCBIfam" id="NF038032">
    <property type="entry name" value="CehA_McbA_metalo"/>
    <property type="match status" value="1"/>
</dbReference>
<gene>
    <name evidence="2" type="ORF">F8153_06635</name>
</gene>
<organism evidence="2 3">
    <name type="scientific">Alkaliphilus serpentinus</name>
    <dbReference type="NCBI Taxonomy" id="1482731"/>
    <lineage>
        <taxon>Bacteria</taxon>
        <taxon>Bacillati</taxon>
        <taxon>Bacillota</taxon>
        <taxon>Clostridia</taxon>
        <taxon>Peptostreptococcales</taxon>
        <taxon>Natronincolaceae</taxon>
        <taxon>Alkaliphilus</taxon>
    </lineage>
</organism>
<dbReference type="InterPro" id="IPR003141">
    <property type="entry name" value="Pol/His_phosphatase_N"/>
</dbReference>
<dbReference type="InterPro" id="IPR016195">
    <property type="entry name" value="Pol/histidinol_Pase-like"/>
</dbReference>
<dbReference type="GO" id="GO:0035312">
    <property type="term" value="F:5'-3' DNA exonuclease activity"/>
    <property type="evidence" value="ECO:0007669"/>
    <property type="project" value="TreeGrafter"/>
</dbReference>
<dbReference type="GO" id="GO:0004534">
    <property type="term" value="F:5'-3' RNA exonuclease activity"/>
    <property type="evidence" value="ECO:0007669"/>
    <property type="project" value="TreeGrafter"/>
</dbReference>
<dbReference type="Gene3D" id="3.20.20.140">
    <property type="entry name" value="Metal-dependent hydrolases"/>
    <property type="match status" value="1"/>
</dbReference>
<proteinExistence type="predicted"/>
<dbReference type="InterPro" id="IPR029062">
    <property type="entry name" value="Class_I_gatase-like"/>
</dbReference>
<dbReference type="InterPro" id="IPR013783">
    <property type="entry name" value="Ig-like_fold"/>
</dbReference>
<dbReference type="SMART" id="SM00481">
    <property type="entry name" value="POLIIIAc"/>
    <property type="match status" value="1"/>
</dbReference>
<dbReference type="InterPro" id="IPR059177">
    <property type="entry name" value="GH29D-like_dom"/>
</dbReference>
<protein>
    <recommendedName>
        <fullName evidence="1">Polymerase/histidinol phosphatase N-terminal domain-containing protein</fullName>
    </recommendedName>
</protein>
<dbReference type="PANTHER" id="PTHR42924">
    <property type="entry name" value="EXONUCLEASE"/>
    <property type="match status" value="1"/>
</dbReference>
<evidence type="ECO:0000313" key="3">
    <source>
        <dbReference type="Proteomes" id="UP000465601"/>
    </source>
</evidence>